<comment type="caution">
    <text evidence="1">The sequence shown here is derived from an EMBL/GenBank/DDBJ whole genome shotgun (WGS) entry which is preliminary data.</text>
</comment>
<accession>A0ACA9P7T6</accession>
<evidence type="ECO:0000313" key="1">
    <source>
        <dbReference type="EMBL" id="CAG8695329.1"/>
    </source>
</evidence>
<sequence>MKFNRNLLLQYLQERKKEEKVVRKKSQRIKDIKSNLKKYQLKTTPISEKDLERWDKETKGKKNKPIKIAERKISRFINEAAEEKLAQEQKKIKSNFQKQLISDYQDAAQDEELNKELKREIYELNFSPSRGKEIRDIHPGLVVSNDIQNEYGHYIIVAPLTSTLKRERLFEKIIAPSLENGLEKKIGGLLLVLFKNKGQLILDNTPEFLDYCAKSNGLVFFGPIGSGKTAILAMLANELPGENKYATFP</sequence>
<feature type="non-terminal residue" evidence="1">
    <location>
        <position position="249"/>
    </location>
</feature>
<name>A0ACA9P7T6_9GLOM</name>
<reference evidence="1" key="1">
    <citation type="submission" date="2021-06" db="EMBL/GenBank/DDBJ databases">
        <authorList>
            <person name="Kallberg Y."/>
            <person name="Tangrot J."/>
            <person name="Rosling A."/>
        </authorList>
    </citation>
    <scope>NUCLEOTIDE SEQUENCE</scope>
    <source>
        <strain evidence="1">28 12/20/2015</strain>
    </source>
</reference>
<organism evidence="1 2">
    <name type="scientific">Cetraspora pellucida</name>
    <dbReference type="NCBI Taxonomy" id="1433469"/>
    <lineage>
        <taxon>Eukaryota</taxon>
        <taxon>Fungi</taxon>
        <taxon>Fungi incertae sedis</taxon>
        <taxon>Mucoromycota</taxon>
        <taxon>Glomeromycotina</taxon>
        <taxon>Glomeromycetes</taxon>
        <taxon>Diversisporales</taxon>
        <taxon>Gigasporaceae</taxon>
        <taxon>Cetraspora</taxon>
    </lineage>
</organism>
<dbReference type="EMBL" id="CAJVPW010021918">
    <property type="protein sequence ID" value="CAG8695329.1"/>
    <property type="molecule type" value="Genomic_DNA"/>
</dbReference>
<proteinExistence type="predicted"/>
<evidence type="ECO:0000313" key="2">
    <source>
        <dbReference type="Proteomes" id="UP000789366"/>
    </source>
</evidence>
<dbReference type="Proteomes" id="UP000789366">
    <property type="component" value="Unassembled WGS sequence"/>
</dbReference>
<gene>
    <name evidence="1" type="ORF">SPELUC_LOCUS10979</name>
</gene>
<protein>
    <submittedName>
        <fullName evidence="1">12844_t:CDS:1</fullName>
    </submittedName>
</protein>
<keyword evidence="2" id="KW-1185">Reference proteome</keyword>